<dbReference type="InterPro" id="IPR005883">
    <property type="entry name" value="PilM"/>
</dbReference>
<dbReference type="PANTHER" id="PTHR32432:SF3">
    <property type="entry name" value="ETHANOLAMINE UTILIZATION PROTEIN EUTJ"/>
    <property type="match status" value="1"/>
</dbReference>
<dbReference type="Gene3D" id="3.30.420.40">
    <property type="match status" value="2"/>
</dbReference>
<reference evidence="1 2" key="1">
    <citation type="journal article" date="2016" name="Nat. Commun.">
        <title>Thousands of microbial genomes shed light on interconnected biogeochemical processes in an aquifer system.</title>
        <authorList>
            <person name="Anantharaman K."/>
            <person name="Brown C.T."/>
            <person name="Hug L.A."/>
            <person name="Sharon I."/>
            <person name="Castelle C.J."/>
            <person name="Probst A.J."/>
            <person name="Thomas B.C."/>
            <person name="Singh A."/>
            <person name="Wilkins M.J."/>
            <person name="Karaoz U."/>
            <person name="Brodie E.L."/>
            <person name="Williams K.H."/>
            <person name="Hubbard S.S."/>
            <person name="Banfield J.F."/>
        </authorList>
    </citation>
    <scope>NUCLEOTIDE SEQUENCE [LARGE SCALE GENOMIC DNA]</scope>
</reference>
<dbReference type="PIRSF" id="PIRSF019169">
    <property type="entry name" value="PilM"/>
    <property type="match status" value="1"/>
</dbReference>
<dbReference type="PANTHER" id="PTHR32432">
    <property type="entry name" value="CELL DIVISION PROTEIN FTSA-RELATED"/>
    <property type="match status" value="1"/>
</dbReference>
<dbReference type="AlphaFoldDB" id="A0A1G2HVF2"/>
<dbReference type="InterPro" id="IPR043129">
    <property type="entry name" value="ATPase_NBD"/>
</dbReference>
<accession>A0A1G2HVF2</accession>
<dbReference type="CDD" id="cd24049">
    <property type="entry name" value="ASKHA_NBD_PilM"/>
    <property type="match status" value="1"/>
</dbReference>
<dbReference type="Pfam" id="PF11104">
    <property type="entry name" value="PilM_2"/>
    <property type="match status" value="1"/>
</dbReference>
<organism evidence="1 2">
    <name type="scientific">Candidatus Staskawiczbacteria bacterium RIFCSPHIGHO2_02_FULL_33_16</name>
    <dbReference type="NCBI Taxonomy" id="1802204"/>
    <lineage>
        <taxon>Bacteria</taxon>
        <taxon>Candidatus Staskawicziibacteriota</taxon>
    </lineage>
</organism>
<gene>
    <name evidence="1" type="ORF">A3D34_02865</name>
</gene>
<dbReference type="Proteomes" id="UP000179183">
    <property type="component" value="Unassembled WGS sequence"/>
</dbReference>
<dbReference type="InterPro" id="IPR050696">
    <property type="entry name" value="FtsA/MreB"/>
</dbReference>
<proteinExistence type="predicted"/>
<sequence>MFKFLNLQLEVFGIDINDSSLKLVKLKKNRKGFKIVSFNEVKLDTGIVKEGVILNEEALVKIISLACKTVKGKKLDTKYVIASLPEEKSFSQVIQMPRMTENELKSAVPFEAENYIPLTIDKVYLDFQVMDSGENHNSHSDLLINVMPKSIVDSYVSCFKKAGLVPCILEVESQAVVRSLLQNGRSNSSFIFIDFGYNSTSFIIFSGNSIRFTCSIPISSDQLTSAISSSLGVSLPKAEELKIKYGLALQSQKKYDIEKAVTPILSDLVLQIKKYINFYYGHVSHEYFSSDAKIEKIILCGGGANLKGMPDFFSKALSMKVELGNPLINIIPQKKNDSNIISKETALSFTTVLGLALRGANSE</sequence>
<dbReference type="NCBIfam" id="TIGR01175">
    <property type="entry name" value="pilM"/>
    <property type="match status" value="1"/>
</dbReference>
<protein>
    <recommendedName>
        <fullName evidence="3">SHS2 domain-containing protein</fullName>
    </recommendedName>
</protein>
<name>A0A1G2HVF2_9BACT</name>
<evidence type="ECO:0000313" key="1">
    <source>
        <dbReference type="EMBL" id="OGZ66389.1"/>
    </source>
</evidence>
<dbReference type="EMBL" id="MHOQ01000027">
    <property type="protein sequence ID" value="OGZ66389.1"/>
    <property type="molecule type" value="Genomic_DNA"/>
</dbReference>
<evidence type="ECO:0000313" key="2">
    <source>
        <dbReference type="Proteomes" id="UP000179183"/>
    </source>
</evidence>
<comment type="caution">
    <text evidence="1">The sequence shown here is derived from an EMBL/GenBank/DDBJ whole genome shotgun (WGS) entry which is preliminary data.</text>
</comment>
<dbReference type="Gene3D" id="3.30.1490.300">
    <property type="match status" value="1"/>
</dbReference>
<dbReference type="SUPFAM" id="SSF53067">
    <property type="entry name" value="Actin-like ATPase domain"/>
    <property type="match status" value="2"/>
</dbReference>
<evidence type="ECO:0008006" key="3">
    <source>
        <dbReference type="Google" id="ProtNLM"/>
    </source>
</evidence>